<dbReference type="SUPFAM" id="SSF89082">
    <property type="entry name" value="Antibiotic binding domain of TipA-like multidrug resistance regulators"/>
    <property type="match status" value="1"/>
</dbReference>
<dbReference type="Pfam" id="PF13411">
    <property type="entry name" value="MerR_1"/>
    <property type="match status" value="1"/>
</dbReference>
<evidence type="ECO:0000256" key="2">
    <source>
        <dbReference type="ARBA" id="ARBA00023125"/>
    </source>
</evidence>
<gene>
    <name evidence="7" type="ORF">LC087_05490</name>
</gene>
<proteinExistence type="predicted"/>
<evidence type="ECO:0000259" key="6">
    <source>
        <dbReference type="PROSITE" id="PS50937"/>
    </source>
</evidence>
<keyword evidence="1" id="KW-0805">Transcription regulation</keyword>
<protein>
    <submittedName>
        <fullName evidence="7">MerR family transcriptional regulator</fullName>
    </submittedName>
</protein>
<reference evidence="7 8" key="1">
    <citation type="submission" date="2023-06" db="EMBL/GenBank/DDBJ databases">
        <title>Five Gram-positive bacteria isolated from mangrove sediments in Shenzhen, Guangdong, China.</title>
        <authorList>
            <person name="Yu S."/>
            <person name="Zheng W."/>
            <person name="Huang Y."/>
        </authorList>
    </citation>
    <scope>NUCLEOTIDE SEQUENCE [LARGE SCALE GENOMIC DNA]</scope>
    <source>
        <strain evidence="7 8">SaN35-3</strain>
    </source>
</reference>
<keyword evidence="4" id="KW-0804">Transcription</keyword>
<keyword evidence="3" id="KW-0010">Activator</keyword>
<dbReference type="Proteomes" id="UP001197974">
    <property type="component" value="Chromosome"/>
</dbReference>
<dbReference type="PRINTS" id="PR00040">
    <property type="entry name" value="HTHMERR"/>
</dbReference>
<dbReference type="Gene3D" id="1.10.490.50">
    <property type="entry name" value="Antibiotic binding domain of TipA-like multidrug resistance regulators"/>
    <property type="match status" value="1"/>
</dbReference>
<keyword evidence="2" id="KW-0238">DNA-binding</keyword>
<sequence>MEFSIKELASLSGVSTRTLRYYHEVGLLEPARISSSGYRKYDQKQVDLLQQILFYKEMGLKLELIKEIIYSSSFDHLTALKEHHKQLLHEKRRINELIKNVERTIEASEGRIEMTNEERFEGFKNELIKENEKAYGKEIREKYGNETINKSNQKLKQMTEEQYQDHKDVEQELNQLLKEAVQTGDPQGEIAQKVTELHKRWLLFYWHEYNVEAHKQLAQMYVEDERFKAYYDKIADGTAQFLEDAIKKFAKD</sequence>
<dbReference type="PANTHER" id="PTHR30204">
    <property type="entry name" value="REDOX-CYCLING DRUG-SENSING TRANSCRIPTIONAL ACTIVATOR SOXR"/>
    <property type="match status" value="1"/>
</dbReference>
<evidence type="ECO:0000256" key="3">
    <source>
        <dbReference type="ARBA" id="ARBA00023159"/>
    </source>
</evidence>
<evidence type="ECO:0000313" key="7">
    <source>
        <dbReference type="EMBL" id="WLR43608.1"/>
    </source>
</evidence>
<dbReference type="PANTHER" id="PTHR30204:SF90">
    <property type="entry name" value="HTH-TYPE TRANSCRIPTIONAL ACTIVATOR MTA"/>
    <property type="match status" value="1"/>
</dbReference>
<dbReference type="Gene3D" id="1.10.1660.10">
    <property type="match status" value="1"/>
</dbReference>
<evidence type="ECO:0000256" key="5">
    <source>
        <dbReference type="SAM" id="Coils"/>
    </source>
</evidence>
<organism evidence="7 8">
    <name type="scientific">Bacillus carboniphilus</name>
    <dbReference type="NCBI Taxonomy" id="86663"/>
    <lineage>
        <taxon>Bacteria</taxon>
        <taxon>Bacillati</taxon>
        <taxon>Bacillota</taxon>
        <taxon>Bacilli</taxon>
        <taxon>Bacillales</taxon>
        <taxon>Bacillaceae</taxon>
        <taxon>Bacillus</taxon>
    </lineage>
</organism>
<evidence type="ECO:0000256" key="4">
    <source>
        <dbReference type="ARBA" id="ARBA00023163"/>
    </source>
</evidence>
<feature type="domain" description="HTH merR-type" evidence="6">
    <location>
        <begin position="1"/>
        <end position="71"/>
    </location>
</feature>
<feature type="coiled-coil region" evidence="5">
    <location>
        <begin position="152"/>
        <end position="179"/>
    </location>
</feature>
<dbReference type="Pfam" id="PF07739">
    <property type="entry name" value="TipAS"/>
    <property type="match status" value="1"/>
</dbReference>
<dbReference type="SMART" id="SM00422">
    <property type="entry name" value="HTH_MERR"/>
    <property type="match status" value="1"/>
</dbReference>
<keyword evidence="8" id="KW-1185">Reference proteome</keyword>
<dbReference type="InterPro" id="IPR012925">
    <property type="entry name" value="TipAS_dom"/>
</dbReference>
<evidence type="ECO:0000256" key="1">
    <source>
        <dbReference type="ARBA" id="ARBA00023015"/>
    </source>
</evidence>
<name>A0ABY9JZ43_9BACI</name>
<dbReference type="InterPro" id="IPR009061">
    <property type="entry name" value="DNA-bd_dom_put_sf"/>
</dbReference>
<dbReference type="InterPro" id="IPR036244">
    <property type="entry name" value="TipA-like_antibiotic-bd"/>
</dbReference>
<dbReference type="InterPro" id="IPR047057">
    <property type="entry name" value="MerR_fam"/>
</dbReference>
<dbReference type="InterPro" id="IPR000551">
    <property type="entry name" value="MerR-type_HTH_dom"/>
</dbReference>
<dbReference type="SUPFAM" id="SSF46955">
    <property type="entry name" value="Putative DNA-binding domain"/>
    <property type="match status" value="1"/>
</dbReference>
<dbReference type="RefSeq" id="WP_226538409.1">
    <property type="nucleotide sequence ID" value="NZ_CP129013.1"/>
</dbReference>
<dbReference type="EMBL" id="CP129013">
    <property type="protein sequence ID" value="WLR43608.1"/>
    <property type="molecule type" value="Genomic_DNA"/>
</dbReference>
<feature type="coiled-coil region" evidence="5">
    <location>
        <begin position="80"/>
        <end position="118"/>
    </location>
</feature>
<dbReference type="CDD" id="cd01106">
    <property type="entry name" value="HTH_TipAL-Mta"/>
    <property type="match status" value="1"/>
</dbReference>
<accession>A0ABY9JZ43</accession>
<dbReference type="PROSITE" id="PS50937">
    <property type="entry name" value="HTH_MERR_2"/>
    <property type="match status" value="1"/>
</dbReference>
<keyword evidence="5" id="KW-0175">Coiled coil</keyword>
<evidence type="ECO:0000313" key="8">
    <source>
        <dbReference type="Proteomes" id="UP001197974"/>
    </source>
</evidence>